<dbReference type="OrthoDB" id="9800230at2"/>
<protein>
    <submittedName>
        <fullName evidence="1">DUF4861 domain-containing protein</fullName>
    </submittedName>
</protein>
<organism evidence="1 2">
    <name type="scientific">Dysgonomonas mossii</name>
    <dbReference type="NCBI Taxonomy" id="163665"/>
    <lineage>
        <taxon>Bacteria</taxon>
        <taxon>Pseudomonadati</taxon>
        <taxon>Bacteroidota</taxon>
        <taxon>Bacteroidia</taxon>
        <taxon>Bacteroidales</taxon>
        <taxon>Dysgonomonadaceae</taxon>
        <taxon>Dysgonomonas</taxon>
    </lineage>
</organism>
<dbReference type="AlphaFoldDB" id="A0A4Y9IME7"/>
<dbReference type="RefSeq" id="WP_135104506.1">
    <property type="nucleotide sequence ID" value="NZ_JADGKW010000002.1"/>
</dbReference>
<accession>A0A4Y9IME7</accession>
<gene>
    <name evidence="1" type="ORF">E4T88_05645</name>
</gene>
<proteinExistence type="predicted"/>
<dbReference type="Proteomes" id="UP000298285">
    <property type="component" value="Unassembled WGS sequence"/>
</dbReference>
<evidence type="ECO:0000313" key="2">
    <source>
        <dbReference type="Proteomes" id="UP000298285"/>
    </source>
</evidence>
<sequence length="384" mass="43496">MKKLYLIILSTIFLLACSEKDVIITIENPTDFDRMTELVEIPIDSIKNRIVVSDSLVYIIKTTEGEIIPSQVTYDRKIIFQPQLKANESKSFMIETGEVQHFTPKTFGRLLSGHKDGFVWENDRVAFRMYGPAGIETDSPGNGINIWYKRTNNLIIDKWYKEDTSGTISYQEDPNEGLNDYKTGYSLGAGAMSPYVDSKLWLNENFVSEELLDNGPLRTTFKLTYNNLNINGQSVAESRTISLDAGSQLSKVIQAYTIKETMPVAAGFVKREKGDSIVSSLDKNYIIYAEPTTPKTSGVYLGLVFLQSMTESKIDTYEIINPVTNKKERQTHVLGVTAQQPNIPVTYYTGYGWSEFGFPMLSDFERYIQTFSEGLKHPLIIKYN</sequence>
<dbReference type="PROSITE" id="PS51257">
    <property type="entry name" value="PROKAR_LIPOPROTEIN"/>
    <property type="match status" value="1"/>
</dbReference>
<reference evidence="1 2" key="1">
    <citation type="submission" date="2019-03" db="EMBL/GenBank/DDBJ databases">
        <title>Diversity of the mouse oral microbiome.</title>
        <authorList>
            <person name="Joseph S."/>
            <person name="Aduse-Opoku J."/>
            <person name="Curtis M."/>
            <person name="Wade W."/>
            <person name="Hashim A."/>
        </authorList>
    </citation>
    <scope>NUCLEOTIDE SEQUENCE [LARGE SCALE GENOMIC DNA]</scope>
    <source>
        <strain evidence="1 2">P11</strain>
    </source>
</reference>
<dbReference type="InterPro" id="IPR032342">
    <property type="entry name" value="DUF4861"/>
</dbReference>
<dbReference type="Pfam" id="PF16153">
    <property type="entry name" value="DUF4861"/>
    <property type="match status" value="1"/>
</dbReference>
<comment type="caution">
    <text evidence="1">The sequence shown here is derived from an EMBL/GenBank/DDBJ whole genome shotgun (WGS) entry which is preliminary data.</text>
</comment>
<name>A0A4Y9IME7_9BACT</name>
<evidence type="ECO:0000313" key="1">
    <source>
        <dbReference type="EMBL" id="TFU89501.1"/>
    </source>
</evidence>
<dbReference type="EMBL" id="SPPK01000002">
    <property type="protein sequence ID" value="TFU89501.1"/>
    <property type="molecule type" value="Genomic_DNA"/>
</dbReference>